<dbReference type="InParanoid" id="A0A5N4AGM5"/>
<comment type="caution">
    <text evidence="2">The sequence shown here is derived from an EMBL/GenBank/DDBJ whole genome shotgun (WGS) entry which is preliminary data.</text>
</comment>
<name>A0A5N4AGM5_PHOPY</name>
<dbReference type="EMBL" id="VVIM01000007">
    <property type="protein sequence ID" value="KAB0796477.1"/>
    <property type="molecule type" value="Genomic_DNA"/>
</dbReference>
<protein>
    <recommendedName>
        <fullName evidence="1">RNase H type-1 domain-containing protein</fullName>
    </recommendedName>
</protein>
<dbReference type="InterPro" id="IPR036397">
    <property type="entry name" value="RNaseH_sf"/>
</dbReference>
<gene>
    <name evidence="2" type="ORF">PPYR_10538</name>
</gene>
<dbReference type="InterPro" id="IPR002156">
    <property type="entry name" value="RNaseH_domain"/>
</dbReference>
<dbReference type="AlphaFoldDB" id="A0A5N4AGM5"/>
<dbReference type="GO" id="GO:0004523">
    <property type="term" value="F:RNA-DNA hybrid ribonuclease activity"/>
    <property type="evidence" value="ECO:0007669"/>
    <property type="project" value="InterPro"/>
</dbReference>
<dbReference type="SUPFAM" id="SSF53098">
    <property type="entry name" value="Ribonuclease H-like"/>
    <property type="match status" value="1"/>
</dbReference>
<organism evidence="2 3">
    <name type="scientific">Photinus pyralis</name>
    <name type="common">Common eastern firefly</name>
    <name type="synonym">Lampyris pyralis</name>
    <dbReference type="NCBI Taxonomy" id="7054"/>
    <lineage>
        <taxon>Eukaryota</taxon>
        <taxon>Metazoa</taxon>
        <taxon>Ecdysozoa</taxon>
        <taxon>Arthropoda</taxon>
        <taxon>Hexapoda</taxon>
        <taxon>Insecta</taxon>
        <taxon>Pterygota</taxon>
        <taxon>Neoptera</taxon>
        <taxon>Endopterygota</taxon>
        <taxon>Coleoptera</taxon>
        <taxon>Polyphaga</taxon>
        <taxon>Elateriformia</taxon>
        <taxon>Elateroidea</taxon>
        <taxon>Lampyridae</taxon>
        <taxon>Lampyrinae</taxon>
        <taxon>Photinus</taxon>
    </lineage>
</organism>
<accession>A0A5N4AGM5</accession>
<sequence length="251" mass="28795">MVVDGVVHSWALNPITSVYTAEQFALWKALVHIPVEPTNKTYLIVSDSLNAINAVKDIYTRDPLARLCQGCLVDLSEHNVRPVFVWVPGHSGINGNEMVDRAAKIAITGPRIDEEHVKMTDVQCHLKQKIIEIWQGKWERQSTSLSHVKLSVKEKLYLKDFRRDEQIKIHRLRLGHTNVTHQYLLTGDPRPRCNTCNVDLSVKHVICDCVKYVNQRDRFNLKEDVRSNLNEIPNLKNVLKFLKAIGIYSNV</sequence>
<dbReference type="InterPro" id="IPR012337">
    <property type="entry name" value="RNaseH-like_sf"/>
</dbReference>
<dbReference type="CDD" id="cd09276">
    <property type="entry name" value="Rnase_HI_RT_non_LTR"/>
    <property type="match status" value="1"/>
</dbReference>
<dbReference type="Proteomes" id="UP000327044">
    <property type="component" value="Unassembled WGS sequence"/>
</dbReference>
<dbReference type="Gene3D" id="3.30.420.10">
    <property type="entry name" value="Ribonuclease H-like superfamily/Ribonuclease H"/>
    <property type="match status" value="1"/>
</dbReference>
<feature type="domain" description="RNase H type-1" evidence="1">
    <location>
        <begin position="1"/>
        <end position="108"/>
    </location>
</feature>
<proteinExistence type="predicted"/>
<keyword evidence="3" id="KW-1185">Reference proteome</keyword>
<dbReference type="PROSITE" id="PS50879">
    <property type="entry name" value="RNASE_H_1"/>
    <property type="match status" value="1"/>
</dbReference>
<evidence type="ECO:0000259" key="1">
    <source>
        <dbReference type="PROSITE" id="PS50879"/>
    </source>
</evidence>
<dbReference type="Pfam" id="PF00075">
    <property type="entry name" value="RNase_H"/>
    <property type="match status" value="1"/>
</dbReference>
<dbReference type="GO" id="GO:0003676">
    <property type="term" value="F:nucleic acid binding"/>
    <property type="evidence" value="ECO:0007669"/>
    <property type="project" value="InterPro"/>
</dbReference>
<reference evidence="2 3" key="1">
    <citation type="journal article" date="2018" name="Elife">
        <title>Firefly genomes illuminate parallel origins of bioluminescence in beetles.</title>
        <authorList>
            <person name="Fallon T.R."/>
            <person name="Lower S.E."/>
            <person name="Chang C.H."/>
            <person name="Bessho-Uehara M."/>
            <person name="Martin G.J."/>
            <person name="Bewick A.J."/>
            <person name="Behringer M."/>
            <person name="Debat H.J."/>
            <person name="Wong I."/>
            <person name="Day J.C."/>
            <person name="Suvorov A."/>
            <person name="Silva C.J."/>
            <person name="Stanger-Hall K.F."/>
            <person name="Hall D.W."/>
            <person name="Schmitz R.J."/>
            <person name="Nelson D.R."/>
            <person name="Lewis S.M."/>
            <person name="Shigenobu S."/>
            <person name="Bybee S.M."/>
            <person name="Larracuente A.M."/>
            <person name="Oba Y."/>
            <person name="Weng J.K."/>
        </authorList>
    </citation>
    <scope>NUCLEOTIDE SEQUENCE [LARGE SCALE GENOMIC DNA]</scope>
    <source>
        <strain evidence="2">1611_PpyrPB1</strain>
        <tissue evidence="2">Whole body</tissue>
    </source>
</reference>
<evidence type="ECO:0000313" key="3">
    <source>
        <dbReference type="Proteomes" id="UP000327044"/>
    </source>
</evidence>
<evidence type="ECO:0000313" key="2">
    <source>
        <dbReference type="EMBL" id="KAB0796477.1"/>
    </source>
</evidence>